<dbReference type="GO" id="GO:0055052">
    <property type="term" value="C:ATP-binding cassette (ABC) transporter complex, substrate-binding subunit-containing"/>
    <property type="evidence" value="ECO:0007669"/>
    <property type="project" value="TreeGrafter"/>
</dbReference>
<dbReference type="PANTHER" id="PTHR43875">
    <property type="entry name" value="MALTODEXTRIN IMPORT ATP-BINDING PROTEIN MSMX"/>
    <property type="match status" value="1"/>
</dbReference>
<evidence type="ECO:0000259" key="6">
    <source>
        <dbReference type="PROSITE" id="PS50893"/>
    </source>
</evidence>
<dbReference type="Proteomes" id="UP000294739">
    <property type="component" value="Unassembled WGS sequence"/>
</dbReference>
<dbReference type="EMBL" id="SMKZ01000028">
    <property type="protein sequence ID" value="TDE08027.1"/>
    <property type="molecule type" value="Genomic_DNA"/>
</dbReference>
<evidence type="ECO:0000256" key="2">
    <source>
        <dbReference type="ARBA" id="ARBA00022475"/>
    </source>
</evidence>
<reference evidence="7 8" key="1">
    <citation type="submission" date="2019-03" db="EMBL/GenBank/DDBJ databases">
        <title>Draft genome sequences of novel Actinobacteria.</title>
        <authorList>
            <person name="Sahin N."/>
            <person name="Ay H."/>
            <person name="Saygin H."/>
        </authorList>
    </citation>
    <scope>NUCLEOTIDE SEQUENCE [LARGE SCALE GENOMIC DNA]</scope>
    <source>
        <strain evidence="7 8">5K138</strain>
    </source>
</reference>
<dbReference type="InterPro" id="IPR047641">
    <property type="entry name" value="ABC_transpr_MalK/UgpC-like"/>
</dbReference>
<keyword evidence="8" id="KW-1185">Reference proteome</keyword>
<evidence type="ECO:0000256" key="3">
    <source>
        <dbReference type="ARBA" id="ARBA00022741"/>
    </source>
</evidence>
<dbReference type="GO" id="GO:0015408">
    <property type="term" value="F:ABC-type ferric iron transporter activity"/>
    <property type="evidence" value="ECO:0007669"/>
    <property type="project" value="InterPro"/>
</dbReference>
<dbReference type="GO" id="GO:0005524">
    <property type="term" value="F:ATP binding"/>
    <property type="evidence" value="ECO:0007669"/>
    <property type="project" value="UniProtKB-KW"/>
</dbReference>
<dbReference type="RefSeq" id="WP_131897385.1">
    <property type="nucleotide sequence ID" value="NZ_SMKZ01000028.1"/>
</dbReference>
<keyword evidence="2" id="KW-1003">Cell membrane</keyword>
<keyword evidence="5" id="KW-0472">Membrane</keyword>
<gene>
    <name evidence="7" type="ORF">E1269_19025</name>
</gene>
<dbReference type="InterPro" id="IPR027417">
    <property type="entry name" value="P-loop_NTPase"/>
</dbReference>
<dbReference type="Gene3D" id="2.40.50.100">
    <property type="match status" value="1"/>
</dbReference>
<dbReference type="InterPro" id="IPR003593">
    <property type="entry name" value="AAA+_ATPase"/>
</dbReference>
<dbReference type="OrthoDB" id="9802264at2"/>
<dbReference type="InterPro" id="IPR008995">
    <property type="entry name" value="Mo/tungstate-bd_C_term_dom"/>
</dbReference>
<name>A0A4R5D631_9ACTN</name>
<dbReference type="AlphaFoldDB" id="A0A4R5D631"/>
<dbReference type="PROSITE" id="PS50893">
    <property type="entry name" value="ABC_TRANSPORTER_2"/>
    <property type="match status" value="1"/>
</dbReference>
<proteinExistence type="predicted"/>
<keyword evidence="4 7" id="KW-0067">ATP-binding</keyword>
<dbReference type="FunFam" id="3.40.50.300:FF:000042">
    <property type="entry name" value="Maltose/maltodextrin ABC transporter, ATP-binding protein"/>
    <property type="match status" value="1"/>
</dbReference>
<dbReference type="PROSITE" id="PS00211">
    <property type="entry name" value="ABC_TRANSPORTER_1"/>
    <property type="match status" value="1"/>
</dbReference>
<dbReference type="GO" id="GO:0016887">
    <property type="term" value="F:ATP hydrolysis activity"/>
    <property type="evidence" value="ECO:0007669"/>
    <property type="project" value="InterPro"/>
</dbReference>
<sequence>MTIHDSALTITDLRKSYSGVPAVRGVDLNIEPGEFVTLLGPSGCGKTTLLRCVAGLERIDHGRIALGDRVLSDARTGQLIRPARRNVGMVFQNYALWPHMTVEQNVMYPLRMRGADRRTARTTARTTLDLVELSRFAARPVGNLSGGQQQRVALARAVVAHPDLMLFDEPLSNLDASLRESMRQYVIDAHRAAGCLSVYVTHDQSEALSLSDRIAVMFDGTVRQTGTPNEVYRRPADQRVARFLGFDNFLEGTVVTVDGDRAEVQLTGPVRLVATPTAPIVAGDAVQVGVRSNHFEIIPDDDAPADSNEWSGVVRRVRNAQSVVDLDVHCAGATLTVRVLDVARGDATVSRAEGDAIRVRVAPEFAVVLPSAEQSTADVPVTAGVERGA</sequence>
<evidence type="ECO:0000256" key="1">
    <source>
        <dbReference type="ARBA" id="ARBA00022448"/>
    </source>
</evidence>
<protein>
    <submittedName>
        <fullName evidence="7">ABC transporter ATP-binding protein</fullName>
    </submittedName>
</protein>
<comment type="caution">
    <text evidence="7">The sequence shown here is derived from an EMBL/GenBank/DDBJ whole genome shotgun (WGS) entry which is preliminary data.</text>
</comment>
<keyword evidence="1" id="KW-0813">Transport</keyword>
<dbReference type="PANTHER" id="PTHR43875:SF1">
    <property type="entry name" value="OSMOPROTECTIVE COMPOUNDS UPTAKE ATP-BINDING PROTEIN GGTA"/>
    <property type="match status" value="1"/>
</dbReference>
<dbReference type="Gene3D" id="3.40.50.300">
    <property type="entry name" value="P-loop containing nucleotide triphosphate hydrolases"/>
    <property type="match status" value="1"/>
</dbReference>
<dbReference type="InterPro" id="IPR017871">
    <property type="entry name" value="ABC_transporter-like_CS"/>
</dbReference>
<keyword evidence="3" id="KW-0547">Nucleotide-binding</keyword>
<dbReference type="SMART" id="SM00382">
    <property type="entry name" value="AAA"/>
    <property type="match status" value="1"/>
</dbReference>
<dbReference type="SUPFAM" id="SSF50331">
    <property type="entry name" value="MOP-like"/>
    <property type="match status" value="1"/>
</dbReference>
<organism evidence="7 8">
    <name type="scientific">Jiangella asiatica</name>
    <dbReference type="NCBI Taxonomy" id="2530372"/>
    <lineage>
        <taxon>Bacteria</taxon>
        <taxon>Bacillati</taxon>
        <taxon>Actinomycetota</taxon>
        <taxon>Actinomycetes</taxon>
        <taxon>Jiangellales</taxon>
        <taxon>Jiangellaceae</taxon>
        <taxon>Jiangella</taxon>
    </lineage>
</organism>
<dbReference type="InterPro" id="IPR015853">
    <property type="entry name" value="ABC_transpr_FbpC"/>
</dbReference>
<evidence type="ECO:0000313" key="8">
    <source>
        <dbReference type="Proteomes" id="UP000294739"/>
    </source>
</evidence>
<dbReference type="InterPro" id="IPR003439">
    <property type="entry name" value="ABC_transporter-like_ATP-bd"/>
</dbReference>
<dbReference type="CDD" id="cd03259">
    <property type="entry name" value="ABC_Carb_Solutes_like"/>
    <property type="match status" value="1"/>
</dbReference>
<dbReference type="InParanoid" id="A0A4R5D631"/>
<evidence type="ECO:0000313" key="7">
    <source>
        <dbReference type="EMBL" id="TDE08027.1"/>
    </source>
</evidence>
<dbReference type="SUPFAM" id="SSF52540">
    <property type="entry name" value="P-loop containing nucleoside triphosphate hydrolases"/>
    <property type="match status" value="1"/>
</dbReference>
<evidence type="ECO:0000256" key="5">
    <source>
        <dbReference type="ARBA" id="ARBA00023136"/>
    </source>
</evidence>
<accession>A0A4R5D631</accession>
<dbReference type="Pfam" id="PF00005">
    <property type="entry name" value="ABC_tran"/>
    <property type="match status" value="1"/>
</dbReference>
<feature type="domain" description="ABC transporter" evidence="6">
    <location>
        <begin position="8"/>
        <end position="244"/>
    </location>
</feature>
<evidence type="ECO:0000256" key="4">
    <source>
        <dbReference type="ARBA" id="ARBA00022840"/>
    </source>
</evidence>